<feature type="domain" description="BRCT" evidence="2">
    <location>
        <begin position="171"/>
        <end position="278"/>
    </location>
</feature>
<sequence>MTFHSPTHPSMQPPPSGQPPPSKPSRLAPPRHGGGFDPWNSSSTGHQRPEHNPGTGWRNSRNRKLDGQFGAGASGGERVADSWGAGSDNWDDKHKTLIPKAVRERAKRSVKDMLVRPGKMRESLAKGPSSENLSKQSSNADNAQGRCRITADEALTKKRRQEDQDRQDRAHTRAVFDGVVVYINGSTFPLISDHKLKHLLTENGGHMSLHLARRHVTHVIIGRPAGGTGAGGGGGLSGSKLDKEIKKMRATGVKFVGVEWLLESLKAGKRLPEARFSNMMIAPKGQSSVYGLCPKQPSES</sequence>
<comment type="caution">
    <text evidence="3">The sequence shown here is derived from an EMBL/GenBank/DDBJ whole genome shotgun (WGS) entry which is preliminary data.</text>
</comment>
<dbReference type="GO" id="GO:0070987">
    <property type="term" value="P:error-free translesion synthesis"/>
    <property type="evidence" value="ECO:0007669"/>
    <property type="project" value="TreeGrafter"/>
</dbReference>
<evidence type="ECO:0000313" key="4">
    <source>
        <dbReference type="Proteomes" id="UP000738349"/>
    </source>
</evidence>
<feature type="compositionally biased region" description="Basic and acidic residues" evidence="1">
    <location>
        <begin position="149"/>
        <end position="170"/>
    </location>
</feature>
<dbReference type="InterPro" id="IPR036420">
    <property type="entry name" value="BRCT_dom_sf"/>
</dbReference>
<dbReference type="SUPFAM" id="SSF52113">
    <property type="entry name" value="BRCT domain"/>
    <property type="match status" value="1"/>
</dbReference>
<feature type="compositionally biased region" description="Pro residues" evidence="1">
    <location>
        <begin position="11"/>
        <end position="23"/>
    </location>
</feature>
<proteinExistence type="predicted"/>
<dbReference type="PROSITE" id="PS50172">
    <property type="entry name" value="BRCT"/>
    <property type="match status" value="1"/>
</dbReference>
<feature type="compositionally biased region" description="Basic and acidic residues" evidence="1">
    <location>
        <begin position="90"/>
        <end position="124"/>
    </location>
</feature>
<dbReference type="InterPro" id="IPR001357">
    <property type="entry name" value="BRCT_dom"/>
</dbReference>
<dbReference type="GO" id="GO:0017125">
    <property type="term" value="F:deoxycytidyl transferase activity"/>
    <property type="evidence" value="ECO:0007669"/>
    <property type="project" value="TreeGrafter"/>
</dbReference>
<dbReference type="AlphaFoldDB" id="A0A9P9J3L2"/>
<gene>
    <name evidence="3" type="ORF">EDB81DRAFT_792774</name>
</gene>
<evidence type="ECO:0000256" key="1">
    <source>
        <dbReference type="SAM" id="MobiDB-lite"/>
    </source>
</evidence>
<dbReference type="PANTHER" id="PTHR45990">
    <property type="entry name" value="DNA REPAIR PROTEIN REV1"/>
    <property type="match status" value="1"/>
</dbReference>
<dbReference type="EMBL" id="JAGMUV010000007">
    <property type="protein sequence ID" value="KAH7148609.1"/>
    <property type="molecule type" value="Genomic_DNA"/>
</dbReference>
<dbReference type="SMART" id="SM00292">
    <property type="entry name" value="BRCT"/>
    <property type="match status" value="1"/>
</dbReference>
<dbReference type="GO" id="GO:0042276">
    <property type="term" value="P:error-prone translesion synthesis"/>
    <property type="evidence" value="ECO:0007669"/>
    <property type="project" value="TreeGrafter"/>
</dbReference>
<reference evidence="3" key="1">
    <citation type="journal article" date="2021" name="Nat. Commun.">
        <title>Genetic determinants of endophytism in the Arabidopsis root mycobiome.</title>
        <authorList>
            <person name="Mesny F."/>
            <person name="Miyauchi S."/>
            <person name="Thiergart T."/>
            <person name="Pickel B."/>
            <person name="Atanasova L."/>
            <person name="Karlsson M."/>
            <person name="Huettel B."/>
            <person name="Barry K.W."/>
            <person name="Haridas S."/>
            <person name="Chen C."/>
            <person name="Bauer D."/>
            <person name="Andreopoulos W."/>
            <person name="Pangilinan J."/>
            <person name="LaButti K."/>
            <person name="Riley R."/>
            <person name="Lipzen A."/>
            <person name="Clum A."/>
            <person name="Drula E."/>
            <person name="Henrissat B."/>
            <person name="Kohler A."/>
            <person name="Grigoriev I.V."/>
            <person name="Martin F.M."/>
            <person name="Hacquard S."/>
        </authorList>
    </citation>
    <scope>NUCLEOTIDE SEQUENCE</scope>
    <source>
        <strain evidence="3">MPI-CAGE-AT-0147</strain>
    </source>
</reference>
<name>A0A9P9J3L2_9HYPO</name>
<protein>
    <recommendedName>
        <fullName evidence="2">BRCT domain-containing protein</fullName>
    </recommendedName>
</protein>
<dbReference type="Proteomes" id="UP000738349">
    <property type="component" value="Unassembled WGS sequence"/>
</dbReference>
<feature type="compositionally biased region" description="Polar residues" evidence="1">
    <location>
        <begin position="129"/>
        <end position="142"/>
    </location>
</feature>
<keyword evidence="4" id="KW-1185">Reference proteome</keyword>
<dbReference type="PANTHER" id="PTHR45990:SF1">
    <property type="entry name" value="DNA REPAIR PROTEIN REV1"/>
    <property type="match status" value="1"/>
</dbReference>
<organism evidence="3 4">
    <name type="scientific">Dactylonectria macrodidyma</name>
    <dbReference type="NCBI Taxonomy" id="307937"/>
    <lineage>
        <taxon>Eukaryota</taxon>
        <taxon>Fungi</taxon>
        <taxon>Dikarya</taxon>
        <taxon>Ascomycota</taxon>
        <taxon>Pezizomycotina</taxon>
        <taxon>Sordariomycetes</taxon>
        <taxon>Hypocreomycetidae</taxon>
        <taxon>Hypocreales</taxon>
        <taxon>Nectriaceae</taxon>
        <taxon>Dactylonectria</taxon>
    </lineage>
</organism>
<evidence type="ECO:0000259" key="2">
    <source>
        <dbReference type="PROSITE" id="PS50172"/>
    </source>
</evidence>
<dbReference type="Gene3D" id="3.40.50.10190">
    <property type="entry name" value="BRCT domain"/>
    <property type="match status" value="1"/>
</dbReference>
<accession>A0A9P9J3L2</accession>
<dbReference type="OrthoDB" id="427711at2759"/>
<dbReference type="Pfam" id="PF00533">
    <property type="entry name" value="BRCT"/>
    <property type="match status" value="1"/>
</dbReference>
<feature type="region of interest" description="Disordered" evidence="1">
    <location>
        <begin position="1"/>
        <end position="170"/>
    </location>
</feature>
<evidence type="ECO:0000313" key="3">
    <source>
        <dbReference type="EMBL" id="KAH7148609.1"/>
    </source>
</evidence>
<dbReference type="GO" id="GO:0003887">
    <property type="term" value="F:DNA-directed DNA polymerase activity"/>
    <property type="evidence" value="ECO:0007669"/>
    <property type="project" value="TreeGrafter"/>
</dbReference>
<dbReference type="GO" id="GO:0005634">
    <property type="term" value="C:nucleus"/>
    <property type="evidence" value="ECO:0007669"/>
    <property type="project" value="TreeGrafter"/>
</dbReference>